<organism evidence="1 2">
    <name type="scientific">Acinetobacter phage vB_ApiM_fHyAci03</name>
    <dbReference type="NCBI Taxonomy" id="2269366"/>
    <lineage>
        <taxon>Viruses</taxon>
        <taxon>Duplodnaviria</taxon>
        <taxon>Heunggongvirae</taxon>
        <taxon>Uroviricota</taxon>
        <taxon>Caudoviricetes</taxon>
        <taxon>Pantevenvirales</taxon>
        <taxon>Straboviridae</taxon>
        <taxon>Twarogvirinae</taxon>
        <taxon>Lazarusvirus</taxon>
        <taxon>Lazarusvirus fhyacithree</taxon>
    </lineage>
</organism>
<evidence type="ECO:0000313" key="1">
    <source>
        <dbReference type="EMBL" id="AXF40628.1"/>
    </source>
</evidence>
<gene>
    <name evidence="1" type="ORF">Ac3_059</name>
</gene>
<accession>A0A345AUP5</accession>
<sequence>MNVYIVTEKEERHIDFNSKYGWDSTTVVNDVKVFIMDLDQIRELLAFHTHTGAELDTLMEKLEKDGDLNHSYLQFENSEYYTTYNIQLINSEIRRLL</sequence>
<evidence type="ECO:0000313" key="2">
    <source>
        <dbReference type="Proteomes" id="UP000255697"/>
    </source>
</evidence>
<proteinExistence type="predicted"/>
<reference evidence="2" key="1">
    <citation type="submission" date="2018-06" db="EMBL/GenBank/DDBJ databases">
        <title>Whole genome analysis of phage vB_ApiM_fHyAci03 infecting Acinetobacter pittii.</title>
        <authorList>
            <person name="Kiljunen S."/>
            <person name="Wicklund A."/>
            <person name="Skurnik M."/>
        </authorList>
    </citation>
    <scope>NUCLEOTIDE SEQUENCE [LARGE SCALE GENOMIC DNA]</scope>
</reference>
<protein>
    <submittedName>
        <fullName evidence="1">Uncharacterized protein</fullName>
    </submittedName>
</protein>
<keyword evidence="2" id="KW-1185">Reference proteome</keyword>
<name>A0A345AUP5_9CAUD</name>
<dbReference type="Proteomes" id="UP000255697">
    <property type="component" value="Segment"/>
</dbReference>
<dbReference type="EMBL" id="MH460829">
    <property type="protein sequence ID" value="AXF40628.1"/>
    <property type="molecule type" value="Genomic_DNA"/>
</dbReference>